<feature type="transmembrane region" description="Helical" evidence="11">
    <location>
        <begin position="185"/>
        <end position="205"/>
    </location>
</feature>
<evidence type="ECO:0000256" key="2">
    <source>
        <dbReference type="ARBA" id="ARBA00010120"/>
    </source>
</evidence>
<keyword evidence="7 11" id="KW-0653">Protein transport</keyword>
<evidence type="ECO:0000256" key="1">
    <source>
        <dbReference type="ARBA" id="ARBA00004477"/>
    </source>
</evidence>
<keyword evidence="3 11" id="KW-0813">Transport</keyword>
<comment type="caution">
    <text evidence="11">Lacks conserved residue(s) required for the propagation of feature annotation.</text>
</comment>
<evidence type="ECO:0000256" key="11">
    <source>
        <dbReference type="RuleBase" id="RU000634"/>
    </source>
</evidence>
<dbReference type="GO" id="GO:0006621">
    <property type="term" value="P:protein retention in ER lumen"/>
    <property type="evidence" value="ECO:0007669"/>
    <property type="project" value="InterPro"/>
</dbReference>
<keyword evidence="13" id="KW-1185">Reference proteome</keyword>
<dbReference type="EMBL" id="NBIV01000083">
    <property type="protein sequence ID" value="PXF44719.1"/>
    <property type="molecule type" value="Genomic_DNA"/>
</dbReference>
<dbReference type="AlphaFoldDB" id="A0A2V3IRJ1"/>
<keyword evidence="8 11" id="KW-1133">Transmembrane helix</keyword>
<keyword evidence="6" id="KW-0931">ER-Golgi transport</keyword>
<keyword evidence="10 11" id="KW-0675">Receptor</keyword>
<proteinExistence type="inferred from homology"/>
<dbReference type="PROSITE" id="PS00952">
    <property type="entry name" value="ER_LUMEN_RECEPTOR_2"/>
    <property type="match status" value="1"/>
</dbReference>
<dbReference type="STRING" id="448386.A0A2V3IRJ1"/>
<dbReference type="OrthoDB" id="7694678at2759"/>
<dbReference type="PANTHER" id="PTHR10585">
    <property type="entry name" value="ER LUMEN PROTEIN RETAINING RECEPTOR"/>
    <property type="match status" value="1"/>
</dbReference>
<dbReference type="PROSITE" id="PS00951">
    <property type="entry name" value="ER_LUMEN_RECEPTOR_1"/>
    <property type="match status" value="1"/>
</dbReference>
<reference evidence="12 13" key="1">
    <citation type="journal article" date="2018" name="Mol. Biol. Evol.">
        <title>Analysis of the draft genome of the red seaweed Gracilariopsis chorda provides insights into genome size evolution in Rhodophyta.</title>
        <authorList>
            <person name="Lee J."/>
            <person name="Yang E.C."/>
            <person name="Graf L."/>
            <person name="Yang J.H."/>
            <person name="Qiu H."/>
            <person name="Zel Zion U."/>
            <person name="Chan C.X."/>
            <person name="Stephens T.G."/>
            <person name="Weber A.P.M."/>
            <person name="Boo G.H."/>
            <person name="Boo S.M."/>
            <person name="Kim K.M."/>
            <person name="Shin Y."/>
            <person name="Jung M."/>
            <person name="Lee S.J."/>
            <person name="Yim H.S."/>
            <person name="Lee J.H."/>
            <person name="Bhattacharya D."/>
            <person name="Yoon H.S."/>
        </authorList>
    </citation>
    <scope>NUCLEOTIDE SEQUENCE [LARGE SCALE GENOMIC DNA]</scope>
    <source>
        <strain evidence="12 13">SKKU-2015</strain>
        <tissue evidence="12">Whole body</tissue>
    </source>
</reference>
<evidence type="ECO:0000256" key="8">
    <source>
        <dbReference type="ARBA" id="ARBA00022989"/>
    </source>
</evidence>
<evidence type="ECO:0000256" key="10">
    <source>
        <dbReference type="ARBA" id="ARBA00023170"/>
    </source>
</evidence>
<keyword evidence="9 11" id="KW-0472">Membrane</keyword>
<dbReference type="GO" id="GO:0016192">
    <property type="term" value="P:vesicle-mediated transport"/>
    <property type="evidence" value="ECO:0007669"/>
    <property type="project" value="UniProtKB-KW"/>
</dbReference>
<evidence type="ECO:0000256" key="9">
    <source>
        <dbReference type="ARBA" id="ARBA00023136"/>
    </source>
</evidence>
<accession>A0A2V3IRJ1</accession>
<feature type="transmembrane region" description="Helical" evidence="11">
    <location>
        <begin position="100"/>
        <end position="117"/>
    </location>
</feature>
<evidence type="ECO:0000256" key="7">
    <source>
        <dbReference type="ARBA" id="ARBA00022927"/>
    </source>
</evidence>
<dbReference type="InterPro" id="IPR000133">
    <property type="entry name" value="ER_ret_rcpt"/>
</dbReference>
<evidence type="ECO:0000256" key="4">
    <source>
        <dbReference type="ARBA" id="ARBA00022692"/>
    </source>
</evidence>
<evidence type="ECO:0000256" key="5">
    <source>
        <dbReference type="ARBA" id="ARBA00022824"/>
    </source>
</evidence>
<protein>
    <recommendedName>
        <fullName evidence="11">ER lumen protein-retaining receptor</fullName>
    </recommendedName>
</protein>
<gene>
    <name evidence="12" type="ORF">BWQ96_05576</name>
</gene>
<keyword evidence="5 11" id="KW-0256">Endoplasmic reticulum</keyword>
<keyword evidence="4 11" id="KW-0812">Transmembrane</keyword>
<dbReference type="GO" id="GO:0015031">
    <property type="term" value="P:protein transport"/>
    <property type="evidence" value="ECO:0007669"/>
    <property type="project" value="UniProtKB-KW"/>
</dbReference>
<dbReference type="GO" id="GO:0046923">
    <property type="term" value="F:ER retention sequence binding"/>
    <property type="evidence" value="ECO:0007669"/>
    <property type="project" value="InterPro"/>
</dbReference>
<feature type="transmembrane region" description="Helical" evidence="11">
    <location>
        <begin position="155"/>
        <end position="173"/>
    </location>
</feature>
<dbReference type="PRINTS" id="PR00660">
    <property type="entry name" value="ERLUMENR"/>
</dbReference>
<evidence type="ECO:0000313" key="13">
    <source>
        <dbReference type="Proteomes" id="UP000247409"/>
    </source>
</evidence>
<comment type="similarity">
    <text evidence="2 11">Belongs to the ERD2 family.</text>
</comment>
<dbReference type="GO" id="GO:0005789">
    <property type="term" value="C:endoplasmic reticulum membrane"/>
    <property type="evidence" value="ECO:0007669"/>
    <property type="project" value="UniProtKB-SubCell"/>
</dbReference>
<dbReference type="Pfam" id="PF00810">
    <property type="entry name" value="ER_lumen_recept"/>
    <property type="match status" value="1"/>
</dbReference>
<comment type="subcellular location">
    <subcellularLocation>
        <location evidence="1 11">Endoplasmic reticulum membrane</location>
        <topology evidence="1 11">Multi-pass membrane protein</topology>
    </subcellularLocation>
</comment>
<name>A0A2V3IRJ1_9FLOR</name>
<comment type="caution">
    <text evidence="12">The sequence shown here is derived from an EMBL/GenBank/DDBJ whole genome shotgun (WGS) entry which is preliminary data.</text>
</comment>
<sequence length="218" mass="25900">MNIFRLAADVLHVVSIFLLLLKIKTSHSCAGISLKTQFLYMIVFSTRYLDLFFTKPWHSALTFYNTIMKILFLSSSAYTIYLIRNRYKHTYDKVHDTFRIHYLIAGSAVLALVFHIRLTPFEIIWAFSVFLEAVAIMPQLLLLQETGQVENITSHYIFCLGSYRALYICNWIWRYFMEHRRNQWLAWACGTVQTLLYADFFYYYILSQRQGKKLRLPP</sequence>
<feature type="transmembrane region" description="Helical" evidence="11">
    <location>
        <begin position="61"/>
        <end position="80"/>
    </location>
</feature>
<evidence type="ECO:0000256" key="3">
    <source>
        <dbReference type="ARBA" id="ARBA00022448"/>
    </source>
</evidence>
<organism evidence="12 13">
    <name type="scientific">Gracilariopsis chorda</name>
    <dbReference type="NCBI Taxonomy" id="448386"/>
    <lineage>
        <taxon>Eukaryota</taxon>
        <taxon>Rhodophyta</taxon>
        <taxon>Florideophyceae</taxon>
        <taxon>Rhodymeniophycidae</taxon>
        <taxon>Gracilariales</taxon>
        <taxon>Gracilariaceae</taxon>
        <taxon>Gracilariopsis</taxon>
    </lineage>
</organism>
<dbReference type="Proteomes" id="UP000247409">
    <property type="component" value="Unassembled WGS sequence"/>
</dbReference>
<evidence type="ECO:0000313" key="12">
    <source>
        <dbReference type="EMBL" id="PXF44719.1"/>
    </source>
</evidence>
<feature type="transmembrane region" description="Helical" evidence="11">
    <location>
        <begin position="123"/>
        <end position="143"/>
    </location>
</feature>
<evidence type="ECO:0000256" key="6">
    <source>
        <dbReference type="ARBA" id="ARBA00022892"/>
    </source>
</evidence>